<protein>
    <submittedName>
        <fullName evidence="1">Hydroxyethylthiazole kinase</fullName>
    </submittedName>
</protein>
<proteinExistence type="predicted"/>
<dbReference type="SUPFAM" id="SSF51261">
    <property type="entry name" value="Duplicated hybrid motif"/>
    <property type="match status" value="1"/>
</dbReference>
<gene>
    <name evidence="1" type="ORF">FNJ06_24085</name>
</gene>
<dbReference type="InterPro" id="IPR023346">
    <property type="entry name" value="Lysozyme-like_dom_sf"/>
</dbReference>
<dbReference type="SUPFAM" id="SSF53955">
    <property type="entry name" value="Lysozyme-like"/>
    <property type="match status" value="1"/>
</dbReference>
<dbReference type="PANTHER" id="PTHR21666:SF290">
    <property type="entry name" value="PEPTIDASE M23 DOMAIN PROTEIN"/>
    <property type="match status" value="1"/>
</dbReference>
<accession>A0A5Y3V6Z2</accession>
<dbReference type="GO" id="GO:0004222">
    <property type="term" value="F:metalloendopeptidase activity"/>
    <property type="evidence" value="ECO:0007669"/>
    <property type="project" value="TreeGrafter"/>
</dbReference>
<organism evidence="1">
    <name type="scientific">Salmonella enterica subsp. salamae</name>
    <dbReference type="NCBI Taxonomy" id="59202"/>
    <lineage>
        <taxon>Bacteria</taxon>
        <taxon>Pseudomonadati</taxon>
        <taxon>Pseudomonadota</taxon>
        <taxon>Gammaproteobacteria</taxon>
        <taxon>Enterobacterales</taxon>
        <taxon>Enterobacteriaceae</taxon>
        <taxon>Salmonella</taxon>
    </lineage>
</organism>
<dbReference type="InterPro" id="IPR011055">
    <property type="entry name" value="Dup_hybrid_motif"/>
</dbReference>
<dbReference type="Proteomes" id="UP000839824">
    <property type="component" value="Unassembled WGS sequence"/>
</dbReference>
<dbReference type="Gene3D" id="2.70.70.10">
    <property type="entry name" value="Glucose Permease (Domain IIA)"/>
    <property type="match status" value="1"/>
</dbReference>
<sequence length="702" mass="79138">MIISPLLLHEHSDTEKDADWVNRMMPVDPQRNFPVNTGRSWHGGIHLSSNSSDSIRCIADGKVISLRQPDSAKSNIPPLNYNGTTDCGYVLLKHETEIGSGDEGKIVYYSLYMHLSNIDNGVQPGKLMYRKDVIGTAGMVDNQHAIHFQIFCDDDNIVKITGRRTPELSLAENGRTDVVYGDIHFYVPMGAAVYEIMPDGGSLATNGPVKYTNIDLFVTMSFDKGSCTMVTRKADSHYSAIGEPLVNADGTDYEYNLYTYAKSFYPLSPSAGYELLRFGRIINTEYEVLSPVDAPLWRTINVPDGKGVVNLAERNVKVFSDGDFPHWTGWRLVDDDTDSNSQCNSPTILCTPDSDLSRMICHFPLEWDEGTVDSRFEWLKSPNDVLSKPMSECDLNLLTDHGKALCLAENPLPSGRMWHFEPRQFIGHFRKCGWLDKIDLSRIYSNASESIREKYRSSLNAILIKYGMNNPMRAAHFLGQGAIESQNLNSMVEGTVSFSRNPKHPSFAEETNGYYADPTDTYGYFYLYESDNNTLGNVTKSDLRDLRNNHLAVVIGRDSRNRPVLTLPQKNIIDSNLSSVGDGMKFRGRGFKQLTGLANYTEYWTYRGWLHRQNYDNNWWRNPTRLRVPVINNPQNISTVPYNCIDSGGQFAAKNGILEKADVGVTNDSSNEVSNIINKYDISSFERRFKSTEHVYSILGDD</sequence>
<keyword evidence="1" id="KW-0418">Kinase</keyword>
<dbReference type="Gene3D" id="1.10.530.10">
    <property type="match status" value="1"/>
</dbReference>
<dbReference type="CDD" id="cd12797">
    <property type="entry name" value="M23_peptidase"/>
    <property type="match status" value="1"/>
</dbReference>
<keyword evidence="1" id="KW-0808">Transferase</keyword>
<dbReference type="AlphaFoldDB" id="A0A5Y3V6Z2"/>
<name>A0A5Y3V6Z2_SALER</name>
<dbReference type="EMBL" id="AAIXRY010000049">
    <property type="protein sequence ID" value="ECJ2328615.1"/>
    <property type="molecule type" value="Genomic_DNA"/>
</dbReference>
<evidence type="ECO:0000313" key="1">
    <source>
        <dbReference type="EMBL" id="ECJ2328615.1"/>
    </source>
</evidence>
<comment type="caution">
    <text evidence="1">The sequence shown here is derived from an EMBL/GenBank/DDBJ whole genome shotgun (WGS) entry which is preliminary data.</text>
</comment>
<dbReference type="GO" id="GO:0016301">
    <property type="term" value="F:kinase activity"/>
    <property type="evidence" value="ECO:0007669"/>
    <property type="project" value="UniProtKB-KW"/>
</dbReference>
<dbReference type="InterPro" id="IPR050570">
    <property type="entry name" value="Cell_wall_metabolism_enzyme"/>
</dbReference>
<dbReference type="PANTHER" id="PTHR21666">
    <property type="entry name" value="PEPTIDASE-RELATED"/>
    <property type="match status" value="1"/>
</dbReference>
<reference evidence="1" key="1">
    <citation type="submission" date="2019-07" db="EMBL/GenBank/DDBJ databases">
        <authorList>
            <person name="Ashton P.M."/>
            <person name="Dallman T."/>
            <person name="Nair S."/>
            <person name="De Pinna E."/>
            <person name="Peters T."/>
            <person name="Grant K."/>
        </authorList>
    </citation>
    <scope>NUCLEOTIDE SEQUENCE [LARGE SCALE GENOMIC DNA]</scope>
    <source>
        <strain evidence="1">598112</strain>
    </source>
</reference>